<dbReference type="Proteomes" id="UP000001940">
    <property type="component" value="Chromosome V"/>
</dbReference>
<dbReference type="EMBL" id="BX284605">
    <property type="protein sequence ID" value="CCD31048.1"/>
    <property type="molecule type" value="Genomic_DNA"/>
</dbReference>
<feature type="signal peptide" evidence="1">
    <location>
        <begin position="1"/>
        <end position="17"/>
    </location>
</feature>
<accession>G3MU61</accession>
<dbReference type="GeneID" id="13218336"/>
<dbReference type="RefSeq" id="NP_001256825.1">
    <property type="nucleotide sequence ID" value="NM_001269896.4"/>
</dbReference>
<evidence type="ECO:0000313" key="3">
    <source>
        <dbReference type="Proteomes" id="UP000001940"/>
    </source>
</evidence>
<dbReference type="AlphaFoldDB" id="G3MU61"/>
<name>G3MU61_CAEEL</name>
<evidence type="ECO:0000313" key="4">
    <source>
        <dbReference type="WormBase" id="C54E10.11"/>
    </source>
</evidence>
<dbReference type="AGR" id="WB:WBGene00206524"/>
<evidence type="ECO:0000256" key="1">
    <source>
        <dbReference type="SAM" id="SignalP"/>
    </source>
</evidence>
<feature type="chain" id="PRO_5003447686" evidence="1">
    <location>
        <begin position="18"/>
        <end position="58"/>
    </location>
</feature>
<proteinExistence type="predicted"/>
<protein>
    <submittedName>
        <fullName evidence="2">FIP (Fungus-Induced Protein) Related</fullName>
    </submittedName>
</protein>
<keyword evidence="1" id="KW-0732">Signal</keyword>
<organism evidence="2 3">
    <name type="scientific">Caenorhabditis elegans</name>
    <dbReference type="NCBI Taxonomy" id="6239"/>
    <lineage>
        <taxon>Eukaryota</taxon>
        <taxon>Metazoa</taxon>
        <taxon>Ecdysozoa</taxon>
        <taxon>Nematoda</taxon>
        <taxon>Chromadorea</taxon>
        <taxon>Rhabditida</taxon>
        <taxon>Rhabditina</taxon>
        <taxon>Rhabditomorpha</taxon>
        <taxon>Rhabditoidea</taxon>
        <taxon>Rhabditidae</taxon>
        <taxon>Peloderinae</taxon>
        <taxon>Caenorhabditis</taxon>
    </lineage>
</organism>
<dbReference type="Bgee" id="WBGene00206524">
    <property type="expression patterns" value="Expressed in adult organism and 3 other cell types or tissues"/>
</dbReference>
<dbReference type="InParanoid" id="G3MU61"/>
<keyword evidence="3" id="KW-1185">Reference proteome</keyword>
<dbReference type="KEGG" id="cel:CELE_C54E10.11"/>
<reference evidence="2 3" key="1">
    <citation type="journal article" date="1998" name="Science">
        <title>Genome sequence of the nematode C. elegans: a platform for investigating biology.</title>
        <authorList>
            <consortium name="The C. elegans sequencing consortium"/>
            <person name="Sulson J.E."/>
            <person name="Waterston R."/>
        </authorList>
    </citation>
    <scope>NUCLEOTIDE SEQUENCE [LARGE SCALE GENOMIC DNA]</scope>
    <source>
        <strain evidence="2 3">Bristol N2</strain>
    </source>
</reference>
<dbReference type="HOGENOM" id="CLU_2981079_0_0_1"/>
<evidence type="ECO:0000313" key="2">
    <source>
        <dbReference type="EMBL" id="CCD31048.1"/>
    </source>
</evidence>
<dbReference type="CTD" id="13218336"/>
<dbReference type="WormBase" id="C54E10.11">
    <property type="protein sequence ID" value="CE46366"/>
    <property type="gene ID" value="WBGene00206524"/>
</dbReference>
<dbReference type="PaxDb" id="6239-C54E10.11"/>
<sequence>MKILVLIAVLFPFGVLCQDEVQGFGVARNRTRRWCDPPCRTFHRCYLGVCRYVPNIPW</sequence>
<gene>
    <name evidence="2 4" type="ORF">C54E10.11</name>
    <name evidence="2" type="ORF">CELE_C54E10.11</name>
</gene>